<evidence type="ECO:0000256" key="1">
    <source>
        <dbReference type="ARBA" id="ARBA00023002"/>
    </source>
</evidence>
<dbReference type="Pfam" id="PF22725">
    <property type="entry name" value="GFO_IDH_MocA_C3"/>
    <property type="match status" value="1"/>
</dbReference>
<sequence>MLGDLASHGVDLARFLLGDIASLTADTAVFVPERARPTGATAGHTLATGGEPGPVENEDYVSCLLRFASGARGVLEACRVSVGEQNNYGFEVHGTRGAVFWDFRRMNELGVSRGTSYQDQPLTTVHVGPGHGEYGAFQPGAATSMGYDDLKVIEAYRFLRSIAEETPYGATLPDAVHSAAVLEAMAASAESRAWVDVPTP</sequence>
<accession>A0A4D4M6H6</accession>
<comment type="caution">
    <text evidence="3">The sequence shown here is derived from an EMBL/GenBank/DDBJ whole genome shotgun (WGS) entry which is preliminary data.</text>
</comment>
<dbReference type="InterPro" id="IPR050463">
    <property type="entry name" value="Gfo/Idh/MocA_oxidrdct_glycsds"/>
</dbReference>
<dbReference type="EMBL" id="BJHX01000001">
    <property type="protein sequence ID" value="GDY67435.1"/>
    <property type="molecule type" value="Genomic_DNA"/>
</dbReference>
<feature type="domain" description="GFO/IDH/MocA-like oxidoreductase" evidence="2">
    <location>
        <begin position="1"/>
        <end position="99"/>
    </location>
</feature>
<evidence type="ECO:0000259" key="2">
    <source>
        <dbReference type="Pfam" id="PF22725"/>
    </source>
</evidence>
<dbReference type="AlphaFoldDB" id="A0A4D4M6H6"/>
<dbReference type="Gene3D" id="3.30.360.10">
    <property type="entry name" value="Dihydrodipicolinate Reductase, domain 2"/>
    <property type="match status" value="1"/>
</dbReference>
<gene>
    <name evidence="3" type="ORF">SAV14893_068280</name>
</gene>
<dbReference type="SUPFAM" id="SSF55347">
    <property type="entry name" value="Glyceraldehyde-3-phosphate dehydrogenase-like, C-terminal domain"/>
    <property type="match status" value="1"/>
</dbReference>
<organism evidence="3 4">
    <name type="scientific">Streptomyces avermitilis</name>
    <dbReference type="NCBI Taxonomy" id="33903"/>
    <lineage>
        <taxon>Bacteria</taxon>
        <taxon>Bacillati</taxon>
        <taxon>Actinomycetota</taxon>
        <taxon>Actinomycetes</taxon>
        <taxon>Kitasatosporales</taxon>
        <taxon>Streptomycetaceae</taxon>
        <taxon>Streptomyces</taxon>
    </lineage>
</organism>
<dbReference type="InterPro" id="IPR055170">
    <property type="entry name" value="GFO_IDH_MocA-like_dom"/>
</dbReference>
<dbReference type="Proteomes" id="UP000302139">
    <property type="component" value="Unassembled WGS sequence"/>
</dbReference>
<dbReference type="GO" id="GO:0016491">
    <property type="term" value="F:oxidoreductase activity"/>
    <property type="evidence" value="ECO:0007669"/>
    <property type="project" value="UniProtKB-KW"/>
</dbReference>
<keyword evidence="1" id="KW-0560">Oxidoreductase</keyword>
<dbReference type="PANTHER" id="PTHR43818:SF11">
    <property type="entry name" value="BCDNA.GH03377"/>
    <property type="match status" value="1"/>
</dbReference>
<protein>
    <recommendedName>
        <fullName evidence="2">GFO/IDH/MocA-like oxidoreductase domain-containing protein</fullName>
    </recommendedName>
</protein>
<name>A0A4D4M6H6_STRAX</name>
<proteinExistence type="predicted"/>
<reference evidence="3 4" key="1">
    <citation type="submission" date="2019-04" db="EMBL/GenBank/DDBJ databases">
        <title>Draft genome sequences of Streptomyces avermitilis NBRC 14893.</title>
        <authorList>
            <person name="Komaki H."/>
            <person name="Tamura T."/>
            <person name="Hosoyama A."/>
        </authorList>
    </citation>
    <scope>NUCLEOTIDE SEQUENCE [LARGE SCALE GENOMIC DNA]</scope>
    <source>
        <strain evidence="3 4">NBRC 14893</strain>
    </source>
</reference>
<evidence type="ECO:0000313" key="3">
    <source>
        <dbReference type="EMBL" id="GDY67435.1"/>
    </source>
</evidence>
<dbReference type="PANTHER" id="PTHR43818">
    <property type="entry name" value="BCDNA.GH03377"/>
    <property type="match status" value="1"/>
</dbReference>
<evidence type="ECO:0000313" key="4">
    <source>
        <dbReference type="Proteomes" id="UP000302139"/>
    </source>
</evidence>